<comment type="subcellular location">
    <subcellularLocation>
        <location evidence="1">Membrane</location>
    </subcellularLocation>
</comment>
<keyword evidence="3 5" id="KW-1133">Transmembrane helix</keyword>
<name>A0ABV7FG11_9GAMM</name>
<accession>A0ABV7FG11</accession>
<dbReference type="InterPro" id="IPR023352">
    <property type="entry name" value="MAPEG-like_dom_sf"/>
</dbReference>
<evidence type="ECO:0000256" key="3">
    <source>
        <dbReference type="ARBA" id="ARBA00022989"/>
    </source>
</evidence>
<organism evidence="6 7">
    <name type="scientific">Cellvibrio fontiphilus</name>
    <dbReference type="NCBI Taxonomy" id="1815559"/>
    <lineage>
        <taxon>Bacteria</taxon>
        <taxon>Pseudomonadati</taxon>
        <taxon>Pseudomonadota</taxon>
        <taxon>Gammaproteobacteria</taxon>
        <taxon>Cellvibrionales</taxon>
        <taxon>Cellvibrionaceae</taxon>
        <taxon>Cellvibrio</taxon>
    </lineage>
</organism>
<reference evidence="7" key="1">
    <citation type="journal article" date="2019" name="Int. J. Syst. Evol. Microbiol.">
        <title>The Global Catalogue of Microorganisms (GCM) 10K type strain sequencing project: providing services to taxonomists for standard genome sequencing and annotation.</title>
        <authorList>
            <consortium name="The Broad Institute Genomics Platform"/>
            <consortium name="The Broad Institute Genome Sequencing Center for Infectious Disease"/>
            <person name="Wu L."/>
            <person name="Ma J."/>
        </authorList>
    </citation>
    <scope>NUCLEOTIDE SEQUENCE [LARGE SCALE GENOMIC DNA]</scope>
    <source>
        <strain evidence="7">KCTC 52237</strain>
    </source>
</reference>
<evidence type="ECO:0000313" key="6">
    <source>
        <dbReference type="EMBL" id="MFC3115189.1"/>
    </source>
</evidence>
<evidence type="ECO:0000256" key="1">
    <source>
        <dbReference type="ARBA" id="ARBA00004370"/>
    </source>
</evidence>
<evidence type="ECO:0000256" key="2">
    <source>
        <dbReference type="ARBA" id="ARBA00022692"/>
    </source>
</evidence>
<dbReference type="InterPro" id="IPR001129">
    <property type="entry name" value="Membr-assoc_MAPEG"/>
</dbReference>
<comment type="caution">
    <text evidence="6">The sequence shown here is derived from an EMBL/GenBank/DDBJ whole genome shotgun (WGS) entry which is preliminary data.</text>
</comment>
<dbReference type="RefSeq" id="WP_378117258.1">
    <property type="nucleotide sequence ID" value="NZ_JBHRTF010000003.1"/>
</dbReference>
<evidence type="ECO:0000256" key="4">
    <source>
        <dbReference type="ARBA" id="ARBA00023136"/>
    </source>
</evidence>
<feature type="transmembrane region" description="Helical" evidence="5">
    <location>
        <begin position="63"/>
        <end position="90"/>
    </location>
</feature>
<dbReference type="EMBL" id="JBHRTF010000003">
    <property type="protein sequence ID" value="MFC3115189.1"/>
    <property type="molecule type" value="Genomic_DNA"/>
</dbReference>
<proteinExistence type="predicted"/>
<dbReference type="Gene3D" id="1.20.120.550">
    <property type="entry name" value="Membrane associated eicosanoid/glutathione metabolism-like domain"/>
    <property type="match status" value="1"/>
</dbReference>
<keyword evidence="7" id="KW-1185">Reference proteome</keyword>
<dbReference type="Pfam" id="PF01124">
    <property type="entry name" value="MAPEG"/>
    <property type="match status" value="1"/>
</dbReference>
<evidence type="ECO:0000313" key="7">
    <source>
        <dbReference type="Proteomes" id="UP001595555"/>
    </source>
</evidence>
<feature type="transmembrane region" description="Helical" evidence="5">
    <location>
        <begin position="110"/>
        <end position="129"/>
    </location>
</feature>
<protein>
    <submittedName>
        <fullName evidence="6">MAPEG family protein</fullName>
    </submittedName>
</protein>
<evidence type="ECO:0000256" key="5">
    <source>
        <dbReference type="SAM" id="Phobius"/>
    </source>
</evidence>
<keyword evidence="4 5" id="KW-0472">Membrane</keyword>
<gene>
    <name evidence="6" type="ORF">ACFODX_06440</name>
</gene>
<keyword evidence="2 5" id="KW-0812">Transmembrane</keyword>
<sequence length="137" mass="15324">MIYPMFAMVLLTFLVAFRLLFLRLKAVKTGSVRLSQFRLNTGDMPDEITQTARNYSNLFEIPVLFYAAGATAIAMGTDSSAMIVAAWIFVLARLAHSLIHLTTNDVINRFRAYTLGNLCVLVIWGLLLIDHANHYVG</sequence>
<dbReference type="SUPFAM" id="SSF161084">
    <property type="entry name" value="MAPEG domain-like"/>
    <property type="match status" value="1"/>
</dbReference>
<dbReference type="Proteomes" id="UP001595555">
    <property type="component" value="Unassembled WGS sequence"/>
</dbReference>